<feature type="signal peptide" evidence="3">
    <location>
        <begin position="1"/>
        <end position="19"/>
    </location>
</feature>
<organism evidence="4 5">
    <name type="scientific">Penicillium chermesinum</name>
    <dbReference type="NCBI Taxonomy" id="63820"/>
    <lineage>
        <taxon>Eukaryota</taxon>
        <taxon>Fungi</taxon>
        <taxon>Dikarya</taxon>
        <taxon>Ascomycota</taxon>
        <taxon>Pezizomycotina</taxon>
        <taxon>Eurotiomycetes</taxon>
        <taxon>Eurotiomycetidae</taxon>
        <taxon>Eurotiales</taxon>
        <taxon>Aspergillaceae</taxon>
        <taxon>Penicillium</taxon>
    </lineage>
</organism>
<reference evidence="4" key="2">
    <citation type="journal article" date="2023" name="IMA Fungus">
        <title>Comparative genomic study of the Penicillium genus elucidates a diverse pangenome and 15 lateral gene transfer events.</title>
        <authorList>
            <person name="Petersen C."/>
            <person name="Sorensen T."/>
            <person name="Nielsen M.R."/>
            <person name="Sondergaard T.E."/>
            <person name="Sorensen J.L."/>
            <person name="Fitzpatrick D.A."/>
            <person name="Frisvad J.C."/>
            <person name="Nielsen K.L."/>
        </authorList>
    </citation>
    <scope>NUCLEOTIDE SEQUENCE</scope>
    <source>
        <strain evidence="4">IBT 19713</strain>
    </source>
</reference>
<dbReference type="InterPro" id="IPR000675">
    <property type="entry name" value="Cutinase/axe"/>
</dbReference>
<dbReference type="OrthoDB" id="2586582at2759"/>
<evidence type="ECO:0008006" key="6">
    <source>
        <dbReference type="Google" id="ProtNLM"/>
    </source>
</evidence>
<accession>A0A9W9NKP3</accession>
<dbReference type="GO" id="GO:0072330">
    <property type="term" value="P:monocarboxylic acid biosynthetic process"/>
    <property type="evidence" value="ECO:0007669"/>
    <property type="project" value="UniProtKB-ARBA"/>
</dbReference>
<dbReference type="Proteomes" id="UP001150941">
    <property type="component" value="Unassembled WGS sequence"/>
</dbReference>
<keyword evidence="3" id="KW-0732">Signal</keyword>
<proteinExistence type="predicted"/>
<keyword evidence="2" id="KW-1015">Disulfide bond</keyword>
<dbReference type="PANTHER" id="PTHR33630:SF9">
    <property type="entry name" value="CUTINASE 4"/>
    <property type="match status" value="1"/>
</dbReference>
<dbReference type="Gene3D" id="3.40.50.1820">
    <property type="entry name" value="alpha/beta hydrolase"/>
    <property type="match status" value="1"/>
</dbReference>
<dbReference type="GO" id="GO:0052689">
    <property type="term" value="F:carboxylic ester hydrolase activity"/>
    <property type="evidence" value="ECO:0007669"/>
    <property type="project" value="UniProtKB-ARBA"/>
</dbReference>
<keyword evidence="5" id="KW-1185">Reference proteome</keyword>
<evidence type="ECO:0000256" key="2">
    <source>
        <dbReference type="ARBA" id="ARBA00023157"/>
    </source>
</evidence>
<feature type="chain" id="PRO_5040795912" description="Cutinase" evidence="3">
    <location>
        <begin position="20"/>
        <end position="239"/>
    </location>
</feature>
<dbReference type="SMART" id="SM01110">
    <property type="entry name" value="Cutinase"/>
    <property type="match status" value="1"/>
</dbReference>
<evidence type="ECO:0000313" key="4">
    <source>
        <dbReference type="EMBL" id="KAJ5220418.1"/>
    </source>
</evidence>
<evidence type="ECO:0000256" key="1">
    <source>
        <dbReference type="ARBA" id="ARBA00022801"/>
    </source>
</evidence>
<dbReference type="SUPFAM" id="SSF53474">
    <property type="entry name" value="alpha/beta-Hydrolases"/>
    <property type="match status" value="1"/>
</dbReference>
<dbReference type="GeneID" id="83206221"/>
<dbReference type="AlphaFoldDB" id="A0A9W9NKP3"/>
<dbReference type="Pfam" id="PF01083">
    <property type="entry name" value="Cutinase"/>
    <property type="match status" value="1"/>
</dbReference>
<name>A0A9W9NKP3_9EURO</name>
<dbReference type="InterPro" id="IPR029058">
    <property type="entry name" value="AB_hydrolase_fold"/>
</dbReference>
<evidence type="ECO:0000313" key="5">
    <source>
        <dbReference type="Proteomes" id="UP001150941"/>
    </source>
</evidence>
<dbReference type="EMBL" id="JAPQKS010000007">
    <property type="protein sequence ID" value="KAJ5220418.1"/>
    <property type="molecule type" value="Genomic_DNA"/>
</dbReference>
<protein>
    <recommendedName>
        <fullName evidence="6">Cutinase</fullName>
    </recommendedName>
</protein>
<keyword evidence="1" id="KW-0378">Hydrolase</keyword>
<sequence length="239" mass="26424">MHKLFFATACLLATARVYAASPVQCAKGLKMFVSRGTGEEMGLGVLGNITKVIRERIPGSDDEAITYPASSVDPNYMISVGNGTLLLKEALTEYAQACPESKIAGAQIVSNSFCGTLPFWTITDMDNINMEDIMKREPPLSKEVTKNVISVVLFGDTTRAARPSYNYGTWNNTGNGLFYRDDVTPYVELGKRVRSYCDAGDPFCDAGYYLNVNAHLEYVQKYGDEVIDYVVQQYSSHRV</sequence>
<comment type="caution">
    <text evidence="4">The sequence shown here is derived from an EMBL/GenBank/DDBJ whole genome shotgun (WGS) entry which is preliminary data.</text>
</comment>
<reference evidence="4" key="1">
    <citation type="submission" date="2022-11" db="EMBL/GenBank/DDBJ databases">
        <authorList>
            <person name="Petersen C."/>
        </authorList>
    </citation>
    <scope>NUCLEOTIDE SEQUENCE</scope>
    <source>
        <strain evidence="4">IBT 19713</strain>
    </source>
</reference>
<gene>
    <name evidence="4" type="ORF">N7468_009622</name>
</gene>
<evidence type="ECO:0000256" key="3">
    <source>
        <dbReference type="SAM" id="SignalP"/>
    </source>
</evidence>
<dbReference type="GO" id="GO:0017000">
    <property type="term" value="P:antibiotic biosynthetic process"/>
    <property type="evidence" value="ECO:0007669"/>
    <property type="project" value="UniProtKB-ARBA"/>
</dbReference>
<dbReference type="PANTHER" id="PTHR33630">
    <property type="entry name" value="CUTINASE RV1984C-RELATED-RELATED"/>
    <property type="match status" value="1"/>
</dbReference>
<dbReference type="RefSeq" id="XP_058327248.1">
    <property type="nucleotide sequence ID" value="XM_058478918.1"/>
</dbReference>